<gene>
    <name evidence="1" type="ORF">BDM02DRAFT_3123556</name>
</gene>
<reference evidence="1" key="1">
    <citation type="submission" date="2019-10" db="EMBL/GenBank/DDBJ databases">
        <authorList>
            <consortium name="DOE Joint Genome Institute"/>
            <person name="Kuo A."/>
            <person name="Miyauchi S."/>
            <person name="Kiss E."/>
            <person name="Drula E."/>
            <person name="Kohler A."/>
            <person name="Sanchez-Garcia M."/>
            <person name="Andreopoulos B."/>
            <person name="Barry K.W."/>
            <person name="Bonito G."/>
            <person name="Buee M."/>
            <person name="Carver A."/>
            <person name="Chen C."/>
            <person name="Cichocki N."/>
            <person name="Clum A."/>
            <person name="Culley D."/>
            <person name="Crous P.W."/>
            <person name="Fauchery L."/>
            <person name="Girlanda M."/>
            <person name="Hayes R."/>
            <person name="Keri Z."/>
            <person name="Labutti K."/>
            <person name="Lipzen A."/>
            <person name="Lombard V."/>
            <person name="Magnuson J."/>
            <person name="Maillard F."/>
            <person name="Morin E."/>
            <person name="Murat C."/>
            <person name="Nolan M."/>
            <person name="Ohm R."/>
            <person name="Pangilinan J."/>
            <person name="Pereira M."/>
            <person name="Perotto S."/>
            <person name="Peter M."/>
            <person name="Riley R."/>
            <person name="Sitrit Y."/>
            <person name="Stielow B."/>
            <person name="Szollosi G."/>
            <person name="Zifcakova L."/>
            <person name="Stursova M."/>
            <person name="Spatafora J.W."/>
            <person name="Tedersoo L."/>
            <person name="Vaario L.-M."/>
            <person name="Yamada A."/>
            <person name="Yan M."/>
            <person name="Wang P."/>
            <person name="Xu J."/>
            <person name="Bruns T."/>
            <person name="Baldrian P."/>
            <person name="Vilgalys R."/>
            <person name="Henrissat B."/>
            <person name="Grigoriev I.V."/>
            <person name="Hibbett D."/>
            <person name="Nagy L.G."/>
            <person name="Martin F.M."/>
        </authorList>
    </citation>
    <scope>NUCLEOTIDE SEQUENCE</scope>
    <source>
        <strain evidence="1">P2</strain>
    </source>
</reference>
<organism evidence="1 2">
    <name type="scientific">Thelephora ganbajun</name>
    <name type="common">Ganba fungus</name>
    <dbReference type="NCBI Taxonomy" id="370292"/>
    <lineage>
        <taxon>Eukaryota</taxon>
        <taxon>Fungi</taxon>
        <taxon>Dikarya</taxon>
        <taxon>Basidiomycota</taxon>
        <taxon>Agaricomycotina</taxon>
        <taxon>Agaricomycetes</taxon>
        <taxon>Thelephorales</taxon>
        <taxon>Thelephoraceae</taxon>
        <taxon>Thelephora</taxon>
    </lineage>
</organism>
<comment type="caution">
    <text evidence="1">The sequence shown here is derived from an EMBL/GenBank/DDBJ whole genome shotgun (WGS) entry which is preliminary data.</text>
</comment>
<feature type="non-terminal residue" evidence="1">
    <location>
        <position position="82"/>
    </location>
</feature>
<accession>A0ACB6Z0T1</accession>
<dbReference type="Proteomes" id="UP000886501">
    <property type="component" value="Unassembled WGS sequence"/>
</dbReference>
<name>A0ACB6Z0T1_THEGA</name>
<evidence type="ECO:0000313" key="1">
    <source>
        <dbReference type="EMBL" id="KAF9643340.1"/>
    </source>
</evidence>
<proteinExistence type="predicted"/>
<keyword evidence="2" id="KW-1185">Reference proteome</keyword>
<protein>
    <submittedName>
        <fullName evidence="1">Uncharacterized protein</fullName>
    </submittedName>
</protein>
<evidence type="ECO:0000313" key="2">
    <source>
        <dbReference type="Proteomes" id="UP000886501"/>
    </source>
</evidence>
<sequence>ISPFSREIIIRGAADENKYGYVMTSIVGKDQGPTSDGASSQARKPMRQKTDSDFDVAKYYNLYALHVVTHAAFSSLMRVILV</sequence>
<feature type="non-terminal residue" evidence="1">
    <location>
        <position position="1"/>
    </location>
</feature>
<reference evidence="1" key="2">
    <citation type="journal article" date="2020" name="Nat. Commun.">
        <title>Large-scale genome sequencing of mycorrhizal fungi provides insights into the early evolution of symbiotic traits.</title>
        <authorList>
            <person name="Miyauchi S."/>
            <person name="Kiss E."/>
            <person name="Kuo A."/>
            <person name="Drula E."/>
            <person name="Kohler A."/>
            <person name="Sanchez-Garcia M."/>
            <person name="Morin E."/>
            <person name="Andreopoulos B."/>
            <person name="Barry K.W."/>
            <person name="Bonito G."/>
            <person name="Buee M."/>
            <person name="Carver A."/>
            <person name="Chen C."/>
            <person name="Cichocki N."/>
            <person name="Clum A."/>
            <person name="Culley D."/>
            <person name="Crous P.W."/>
            <person name="Fauchery L."/>
            <person name="Girlanda M."/>
            <person name="Hayes R.D."/>
            <person name="Keri Z."/>
            <person name="LaButti K."/>
            <person name="Lipzen A."/>
            <person name="Lombard V."/>
            <person name="Magnuson J."/>
            <person name="Maillard F."/>
            <person name="Murat C."/>
            <person name="Nolan M."/>
            <person name="Ohm R.A."/>
            <person name="Pangilinan J."/>
            <person name="Pereira M.F."/>
            <person name="Perotto S."/>
            <person name="Peter M."/>
            <person name="Pfister S."/>
            <person name="Riley R."/>
            <person name="Sitrit Y."/>
            <person name="Stielow J.B."/>
            <person name="Szollosi G."/>
            <person name="Zifcakova L."/>
            <person name="Stursova M."/>
            <person name="Spatafora J.W."/>
            <person name="Tedersoo L."/>
            <person name="Vaario L.M."/>
            <person name="Yamada A."/>
            <person name="Yan M."/>
            <person name="Wang P."/>
            <person name="Xu J."/>
            <person name="Bruns T."/>
            <person name="Baldrian P."/>
            <person name="Vilgalys R."/>
            <person name="Dunand C."/>
            <person name="Henrissat B."/>
            <person name="Grigoriev I.V."/>
            <person name="Hibbett D."/>
            <person name="Nagy L.G."/>
            <person name="Martin F.M."/>
        </authorList>
    </citation>
    <scope>NUCLEOTIDE SEQUENCE</scope>
    <source>
        <strain evidence="1">P2</strain>
    </source>
</reference>
<dbReference type="EMBL" id="MU118239">
    <property type="protein sequence ID" value="KAF9643340.1"/>
    <property type="molecule type" value="Genomic_DNA"/>
</dbReference>